<dbReference type="EMBL" id="HBEY01021643">
    <property type="protein sequence ID" value="CAD8607030.1"/>
    <property type="molecule type" value="Transcribed_RNA"/>
</dbReference>
<sequence>MVAGEQPILIAATSGRSKCKACVYLGGADPTITMGSQRVGLPGHAAGVTVYHWCHPACFATHCLRVDYAPTGAAKCKADGGTIAKGAIRLLLGHKKEATKYSVENAYRTIIPQLIALLGRDKVTLQGLETLSLDDRARAESFVFEGAGRGTSTGGHCASNRAESSKKARQPAAAKPCSKPAASKRARPVAFVPGPTAKPGAKNARQKKKAVMEEGDEFEICD</sequence>
<feature type="region of interest" description="Disordered" evidence="1">
    <location>
        <begin position="150"/>
        <end position="222"/>
    </location>
</feature>
<evidence type="ECO:0000256" key="1">
    <source>
        <dbReference type="SAM" id="MobiDB-lite"/>
    </source>
</evidence>
<feature type="compositionally biased region" description="Low complexity" evidence="1">
    <location>
        <begin position="171"/>
        <end position="181"/>
    </location>
</feature>
<accession>A0A7S0LBW0</accession>
<protein>
    <recommendedName>
        <fullName evidence="3">PARP-type domain-containing protein</fullName>
    </recommendedName>
</protein>
<feature type="compositionally biased region" description="Acidic residues" evidence="1">
    <location>
        <begin position="213"/>
        <end position="222"/>
    </location>
</feature>
<evidence type="ECO:0008006" key="3">
    <source>
        <dbReference type="Google" id="ProtNLM"/>
    </source>
</evidence>
<evidence type="ECO:0000313" key="2">
    <source>
        <dbReference type="EMBL" id="CAD8607030.1"/>
    </source>
</evidence>
<reference evidence="2" key="1">
    <citation type="submission" date="2021-01" db="EMBL/GenBank/DDBJ databases">
        <authorList>
            <person name="Corre E."/>
            <person name="Pelletier E."/>
            <person name="Niang G."/>
            <person name="Scheremetjew M."/>
            <person name="Finn R."/>
            <person name="Kale V."/>
            <person name="Holt S."/>
            <person name="Cochrane G."/>
            <person name="Meng A."/>
            <person name="Brown T."/>
            <person name="Cohen L."/>
        </authorList>
    </citation>
    <scope>NUCLEOTIDE SEQUENCE</scope>
    <source>
        <strain evidence="2">PLY182g</strain>
    </source>
</reference>
<proteinExistence type="predicted"/>
<gene>
    <name evidence="2" type="ORF">CPEL01642_LOCUS10365</name>
</gene>
<dbReference type="AlphaFoldDB" id="A0A7S0LBW0"/>
<organism evidence="2">
    <name type="scientific">Coccolithus braarudii</name>
    <dbReference type="NCBI Taxonomy" id="221442"/>
    <lineage>
        <taxon>Eukaryota</taxon>
        <taxon>Haptista</taxon>
        <taxon>Haptophyta</taxon>
        <taxon>Prymnesiophyceae</taxon>
        <taxon>Coccolithales</taxon>
        <taxon>Coccolithaceae</taxon>
        <taxon>Coccolithus</taxon>
    </lineage>
</organism>
<name>A0A7S0LBW0_9EUKA</name>